<feature type="transmembrane region" description="Helical" evidence="1">
    <location>
        <begin position="80"/>
        <end position="104"/>
    </location>
</feature>
<sequence>MYNTWMDILKSILYVAVTLVSDAFILYRLFIVWDKNYFIAAFPFLLFIADIVSSVLFVYTLTLPPGSNVYASAISASLKVFYSITLAMNVICTCTAALIALKILMIQRRISSYKTLGNNQLSRTVSIIVESYVPNHRHCGMTVFSHLSVLSHVLHFSSSLQLSSVSALVSLMAIPIILITQSLPYGTDGIWDPIITSRVVLCHPRTAVFRFLCKQTIHTHIHDFPDDVTNDIPISHKAQC</sequence>
<evidence type="ECO:0000256" key="1">
    <source>
        <dbReference type="SAM" id="Phobius"/>
    </source>
</evidence>
<comment type="caution">
    <text evidence="2">The sequence shown here is derived from an EMBL/GenBank/DDBJ whole genome shotgun (WGS) entry which is preliminary data.</text>
</comment>
<feature type="transmembrane region" description="Helical" evidence="1">
    <location>
        <begin position="12"/>
        <end position="30"/>
    </location>
</feature>
<dbReference type="STRING" id="180088.A0A1J8PWF7"/>
<protein>
    <submittedName>
        <fullName evidence="2">Uncharacterized protein</fullName>
    </submittedName>
</protein>
<dbReference type="Proteomes" id="UP000183567">
    <property type="component" value="Unassembled WGS sequence"/>
</dbReference>
<organism evidence="2 3">
    <name type="scientific">Rhizopogon vesiculosus</name>
    <dbReference type="NCBI Taxonomy" id="180088"/>
    <lineage>
        <taxon>Eukaryota</taxon>
        <taxon>Fungi</taxon>
        <taxon>Dikarya</taxon>
        <taxon>Basidiomycota</taxon>
        <taxon>Agaricomycotina</taxon>
        <taxon>Agaricomycetes</taxon>
        <taxon>Agaricomycetidae</taxon>
        <taxon>Boletales</taxon>
        <taxon>Suillineae</taxon>
        <taxon>Rhizopogonaceae</taxon>
        <taxon>Rhizopogon</taxon>
    </lineage>
</organism>
<dbReference type="OrthoDB" id="3354175at2759"/>
<gene>
    <name evidence="2" type="ORF">AZE42_05839</name>
</gene>
<reference evidence="2 3" key="1">
    <citation type="submission" date="2016-03" db="EMBL/GenBank/DDBJ databases">
        <title>Comparative genomics of the ectomycorrhizal sister species Rhizopogon vinicolor and Rhizopogon vesiculosus (Basidiomycota: Boletales) reveals a divergence of the mating type B locus.</title>
        <authorList>
            <person name="Mujic A.B."/>
            <person name="Kuo A."/>
            <person name="Tritt A."/>
            <person name="Lipzen A."/>
            <person name="Chen C."/>
            <person name="Johnson J."/>
            <person name="Sharma A."/>
            <person name="Barry K."/>
            <person name="Grigoriev I.V."/>
            <person name="Spatafora J.W."/>
        </authorList>
    </citation>
    <scope>NUCLEOTIDE SEQUENCE [LARGE SCALE GENOMIC DNA]</scope>
    <source>
        <strain evidence="2 3">AM-OR11-056</strain>
    </source>
</reference>
<feature type="transmembrane region" description="Helical" evidence="1">
    <location>
        <begin position="37"/>
        <end position="60"/>
    </location>
</feature>
<name>A0A1J8PWF7_9AGAM</name>
<evidence type="ECO:0000313" key="2">
    <source>
        <dbReference type="EMBL" id="OJA12799.1"/>
    </source>
</evidence>
<dbReference type="AlphaFoldDB" id="A0A1J8PWF7"/>
<dbReference type="EMBL" id="LVVM01004490">
    <property type="protein sequence ID" value="OJA12799.1"/>
    <property type="molecule type" value="Genomic_DNA"/>
</dbReference>
<evidence type="ECO:0000313" key="3">
    <source>
        <dbReference type="Proteomes" id="UP000183567"/>
    </source>
</evidence>
<keyword evidence="1" id="KW-1133">Transmembrane helix</keyword>
<keyword evidence="3" id="KW-1185">Reference proteome</keyword>
<accession>A0A1J8PWF7</accession>
<keyword evidence="1" id="KW-0472">Membrane</keyword>
<proteinExistence type="predicted"/>
<keyword evidence="1" id="KW-0812">Transmembrane</keyword>